<keyword evidence="4 7" id="KW-0560">Oxidoreductase</keyword>
<dbReference type="CDD" id="cd20654">
    <property type="entry name" value="CYP82"/>
    <property type="match status" value="1"/>
</dbReference>
<accession>A0A8X7ZXC6</accession>
<keyword evidence="6 7" id="KW-0503">Monooxygenase</keyword>
<dbReference type="OrthoDB" id="507451at2759"/>
<keyword evidence="5 7" id="KW-0408">Iron</keyword>
<dbReference type="PANTHER" id="PTHR47947:SF25">
    <property type="entry name" value="DIMETHYLNONATRIENE SYNTHASE"/>
    <property type="match status" value="1"/>
</dbReference>
<dbReference type="FunFam" id="1.10.630.10:FF:000026">
    <property type="entry name" value="Cytochrome P450 82C4"/>
    <property type="match status" value="1"/>
</dbReference>
<keyword evidence="8" id="KW-0812">Transmembrane</keyword>
<keyword evidence="8" id="KW-0472">Membrane</keyword>
<evidence type="ECO:0000256" key="5">
    <source>
        <dbReference type="ARBA" id="ARBA00023004"/>
    </source>
</evidence>
<keyword evidence="2 7" id="KW-0349">Heme</keyword>
<dbReference type="Proteomes" id="UP000886885">
    <property type="component" value="Chromosome 4D"/>
</dbReference>
<proteinExistence type="inferred from homology"/>
<evidence type="ECO:0000256" key="2">
    <source>
        <dbReference type="ARBA" id="ARBA00022617"/>
    </source>
</evidence>
<name>A0A8X7ZXC6_POPTO</name>
<feature type="transmembrane region" description="Helical" evidence="8">
    <location>
        <begin position="26"/>
        <end position="46"/>
    </location>
</feature>
<dbReference type="GO" id="GO:0046246">
    <property type="term" value="P:terpene biosynthetic process"/>
    <property type="evidence" value="ECO:0007669"/>
    <property type="project" value="TreeGrafter"/>
</dbReference>
<reference evidence="9" key="1">
    <citation type="journal article" date="2020" name="bioRxiv">
        <title>Hybrid origin of Populus tomentosa Carr. identified through genome sequencing and phylogenomic analysis.</title>
        <authorList>
            <person name="An X."/>
            <person name="Gao K."/>
            <person name="Chen Z."/>
            <person name="Li J."/>
            <person name="Yang X."/>
            <person name="Yang X."/>
            <person name="Zhou J."/>
            <person name="Guo T."/>
            <person name="Zhao T."/>
            <person name="Huang S."/>
            <person name="Miao D."/>
            <person name="Khan W.U."/>
            <person name="Rao P."/>
            <person name="Ye M."/>
            <person name="Lei B."/>
            <person name="Liao W."/>
            <person name="Wang J."/>
            <person name="Ji L."/>
            <person name="Li Y."/>
            <person name="Guo B."/>
            <person name="Mustafa N.S."/>
            <person name="Li S."/>
            <person name="Yun Q."/>
            <person name="Keller S.R."/>
            <person name="Mao J."/>
            <person name="Zhang R."/>
            <person name="Strauss S.H."/>
        </authorList>
    </citation>
    <scope>NUCLEOTIDE SEQUENCE</scope>
    <source>
        <strain evidence="9">GM15</strain>
        <tissue evidence="9">Leaf</tissue>
    </source>
</reference>
<evidence type="ECO:0000256" key="3">
    <source>
        <dbReference type="ARBA" id="ARBA00022723"/>
    </source>
</evidence>
<dbReference type="GO" id="GO:0004497">
    <property type="term" value="F:monooxygenase activity"/>
    <property type="evidence" value="ECO:0007669"/>
    <property type="project" value="UniProtKB-KW"/>
</dbReference>
<dbReference type="Pfam" id="PF00067">
    <property type="entry name" value="p450"/>
    <property type="match status" value="1"/>
</dbReference>
<dbReference type="InterPro" id="IPR001128">
    <property type="entry name" value="Cyt_P450"/>
</dbReference>
<dbReference type="PANTHER" id="PTHR47947">
    <property type="entry name" value="CYTOCHROME P450 82C3-RELATED"/>
    <property type="match status" value="1"/>
</dbReference>
<dbReference type="InterPro" id="IPR050651">
    <property type="entry name" value="Plant_Cytochrome_P450_Monoox"/>
</dbReference>
<sequence length="552" mass="62091">MDHGSINTNQTIRCIQTIFFSSLDFFYIHFQMILEALILVFLYGFWKILARNSVSKKSTRAPEPSGAWPLFGHLPSLVGKDPACKTLGAIADKYGPIYSLKFGIHRTLVVSSWETVKDCLNTNDRVLATRAGIAAGKHMFYDNAAFALAPYGQYWRDVRKLATLQLLSNQRLEMLKHVRVSEVDTFIKGLHSFYAGNVDSPAKVNISKLLESLTFNINLTTIVGKRYCSSTYDKKNSEPWRYKKAIKKALYLSGIFVMSDAIPFLEWLDYQGHVSAMKKTAKELDAVIRNWLEEHLKKKIDGESGSDRESDFMDVMISNLAEGPDKISGFTRDVVIKATALVRFLTILTLTGAGSTATTLVWTLSLLLNNPAVLKAAQEELDEQVGRERWVEESDIQNLKYLQAIVKETLRLYPPGPLTVTREAMEDCSIGGYDVPKGTRLVVNIWKLHRDPRVWKNPNEFKPDRFLTTHADLDFRGQNMEFIPFSSGRRSCPAINLGLIVVHLTLARILQGFDLTTVAGLPVDMIEGPGLALPKETPLEVVIKPRLGLELY</sequence>
<keyword evidence="8" id="KW-1133">Transmembrane helix</keyword>
<dbReference type="InterPro" id="IPR017972">
    <property type="entry name" value="Cyt_P450_CS"/>
</dbReference>
<evidence type="ECO:0000256" key="1">
    <source>
        <dbReference type="ARBA" id="ARBA00010617"/>
    </source>
</evidence>
<evidence type="ECO:0000256" key="7">
    <source>
        <dbReference type="RuleBase" id="RU000461"/>
    </source>
</evidence>
<dbReference type="EMBL" id="JAAWWB010000008">
    <property type="protein sequence ID" value="KAG6777526.1"/>
    <property type="molecule type" value="Genomic_DNA"/>
</dbReference>
<dbReference type="GO" id="GO:0005506">
    <property type="term" value="F:iron ion binding"/>
    <property type="evidence" value="ECO:0007669"/>
    <property type="project" value="InterPro"/>
</dbReference>
<protein>
    <submittedName>
        <fullName evidence="9">Uncharacterized protein</fullName>
    </submittedName>
</protein>
<evidence type="ECO:0000313" key="9">
    <source>
        <dbReference type="EMBL" id="KAG6777526.1"/>
    </source>
</evidence>
<comment type="similarity">
    <text evidence="1 7">Belongs to the cytochrome P450 family.</text>
</comment>
<evidence type="ECO:0000256" key="6">
    <source>
        <dbReference type="ARBA" id="ARBA00023033"/>
    </source>
</evidence>
<comment type="caution">
    <text evidence="9">The sequence shown here is derived from an EMBL/GenBank/DDBJ whole genome shotgun (WGS) entry which is preliminary data.</text>
</comment>
<dbReference type="PROSITE" id="PS00086">
    <property type="entry name" value="CYTOCHROME_P450"/>
    <property type="match status" value="1"/>
</dbReference>
<dbReference type="GO" id="GO:0020037">
    <property type="term" value="F:heme binding"/>
    <property type="evidence" value="ECO:0007669"/>
    <property type="project" value="InterPro"/>
</dbReference>
<gene>
    <name evidence="9" type="ORF">POTOM_017351</name>
</gene>
<dbReference type="AlphaFoldDB" id="A0A8X7ZXC6"/>
<evidence type="ECO:0000256" key="4">
    <source>
        <dbReference type="ARBA" id="ARBA00023002"/>
    </source>
</evidence>
<keyword evidence="10" id="KW-1185">Reference proteome</keyword>
<organism evidence="9 10">
    <name type="scientific">Populus tomentosa</name>
    <name type="common">Chinese white poplar</name>
    <dbReference type="NCBI Taxonomy" id="118781"/>
    <lineage>
        <taxon>Eukaryota</taxon>
        <taxon>Viridiplantae</taxon>
        <taxon>Streptophyta</taxon>
        <taxon>Embryophyta</taxon>
        <taxon>Tracheophyta</taxon>
        <taxon>Spermatophyta</taxon>
        <taxon>Magnoliopsida</taxon>
        <taxon>eudicotyledons</taxon>
        <taxon>Gunneridae</taxon>
        <taxon>Pentapetalae</taxon>
        <taxon>rosids</taxon>
        <taxon>fabids</taxon>
        <taxon>Malpighiales</taxon>
        <taxon>Salicaceae</taxon>
        <taxon>Saliceae</taxon>
        <taxon>Populus</taxon>
    </lineage>
</organism>
<evidence type="ECO:0000256" key="8">
    <source>
        <dbReference type="SAM" id="Phobius"/>
    </source>
</evidence>
<evidence type="ECO:0000313" key="10">
    <source>
        <dbReference type="Proteomes" id="UP000886885"/>
    </source>
</evidence>
<dbReference type="GO" id="GO:0016705">
    <property type="term" value="F:oxidoreductase activity, acting on paired donors, with incorporation or reduction of molecular oxygen"/>
    <property type="evidence" value="ECO:0007669"/>
    <property type="project" value="InterPro"/>
</dbReference>
<keyword evidence="3 7" id="KW-0479">Metal-binding</keyword>